<proteinExistence type="predicted"/>
<dbReference type="Pfam" id="PF02602">
    <property type="entry name" value="HEM4"/>
    <property type="match status" value="2"/>
</dbReference>
<dbReference type="GO" id="GO:0006780">
    <property type="term" value="P:uroporphyrinogen III biosynthetic process"/>
    <property type="evidence" value="ECO:0007669"/>
    <property type="project" value="InterPro"/>
</dbReference>
<dbReference type="InterPro" id="IPR039793">
    <property type="entry name" value="UROS/Hem4"/>
</dbReference>
<protein>
    <submittedName>
        <fullName evidence="2">Uroporphyrinogen III synthase</fullName>
    </submittedName>
</protein>
<evidence type="ECO:0000313" key="2">
    <source>
        <dbReference type="EMBL" id="RLY92284.1"/>
    </source>
</evidence>
<evidence type="ECO:0000313" key="3">
    <source>
        <dbReference type="Proteomes" id="UP000277871"/>
    </source>
</evidence>
<keyword evidence="3" id="KW-1185">Reference proteome</keyword>
<dbReference type="Gene3D" id="3.40.50.10090">
    <property type="match status" value="2"/>
</dbReference>
<dbReference type="SUPFAM" id="SSF69618">
    <property type="entry name" value="HemD-like"/>
    <property type="match status" value="1"/>
</dbReference>
<dbReference type="CDD" id="cd06578">
    <property type="entry name" value="HemD"/>
    <property type="match status" value="1"/>
</dbReference>
<feature type="domain" description="Tetrapyrrole biosynthesis uroporphyrinogen III synthase" evidence="1">
    <location>
        <begin position="192"/>
        <end position="300"/>
    </location>
</feature>
<dbReference type="GO" id="GO:0004852">
    <property type="term" value="F:uroporphyrinogen-III synthase activity"/>
    <property type="evidence" value="ECO:0007669"/>
    <property type="project" value="InterPro"/>
</dbReference>
<dbReference type="PANTHER" id="PTHR40082">
    <property type="entry name" value="BLR5956 PROTEIN"/>
    <property type="match status" value="1"/>
</dbReference>
<comment type="caution">
    <text evidence="2">The sequence shown here is derived from an EMBL/GenBank/DDBJ whole genome shotgun (WGS) entry which is preliminary data.</text>
</comment>
<dbReference type="Proteomes" id="UP000277871">
    <property type="component" value="Unassembled WGS sequence"/>
</dbReference>
<reference evidence="2 3" key="1">
    <citation type="submission" date="2018-10" db="EMBL/GenBank/DDBJ databases">
        <title>Kocuria tytonicola, new bacteria from the preen glands of American barn owls (Tyto furcata).</title>
        <authorList>
            <person name="Braun M.S."/>
            <person name="Wang E."/>
            <person name="Zimmermann S."/>
            <person name="Boutin S."/>
            <person name="Wagner H."/>
            <person name="Wink M."/>
        </authorList>
    </citation>
    <scope>NUCLEOTIDE SEQUENCE [LARGE SCALE GENOMIC DNA]</scope>
    <source>
        <strain evidence="2 3">473</strain>
    </source>
</reference>
<sequence length="313" mass="32026">MSAPLNPVLSGTTVAVTAHRRAQEQGGAFERHGARVVYAPALKLAPADEDDDVLAAARDTIASAPGTVLVTTGYGVKRWLAVAQEHGLREDLLAALRASTVLARGAKAKGQLQALEIPCAYTGASGRTSELVDRLLAAELSPGQTGTAAATATSATAISGAGPGAAAPHVVGPEVVGPVTVQVHGTTDEEQLERLRAAGLDVRVVAPYRWESADEGSRLADLVHGIVAGRVDYVTFTAAPAVDALFDAARSLGAHDPLVAALREGRCAPVAIGPVCVQPLEEAGIDGAVVPQRFRLGAMVRAVCDHAEAAASR</sequence>
<gene>
    <name evidence="2" type="ORF">EAE32_09050</name>
</gene>
<dbReference type="AlphaFoldDB" id="A0A3L9L2G1"/>
<feature type="domain" description="Tetrapyrrole biosynthesis uroporphyrinogen III synthase" evidence="1">
    <location>
        <begin position="28"/>
        <end position="144"/>
    </location>
</feature>
<accession>A0A3L9L2G1</accession>
<dbReference type="InterPro" id="IPR036108">
    <property type="entry name" value="4pyrrol_syn_uPrphyn_synt_sf"/>
</dbReference>
<evidence type="ECO:0000259" key="1">
    <source>
        <dbReference type="Pfam" id="PF02602"/>
    </source>
</evidence>
<dbReference type="EMBL" id="RDEX01000002">
    <property type="protein sequence ID" value="RLY92284.1"/>
    <property type="molecule type" value="Genomic_DNA"/>
</dbReference>
<name>A0A3L9L2G1_9MICC</name>
<dbReference type="InterPro" id="IPR003754">
    <property type="entry name" value="4pyrrol_synth_uPrphyn_synth"/>
</dbReference>
<dbReference type="PANTHER" id="PTHR40082:SF1">
    <property type="entry name" value="BLR5956 PROTEIN"/>
    <property type="match status" value="1"/>
</dbReference>
<dbReference type="RefSeq" id="WP_121864936.1">
    <property type="nucleotide sequence ID" value="NZ_RDEX01000002.1"/>
</dbReference>
<organism evidence="2 3">
    <name type="scientific">Kocuria tytonicola</name>
    <dbReference type="NCBI Taxonomy" id="2055946"/>
    <lineage>
        <taxon>Bacteria</taxon>
        <taxon>Bacillati</taxon>
        <taxon>Actinomycetota</taxon>
        <taxon>Actinomycetes</taxon>
        <taxon>Micrococcales</taxon>
        <taxon>Micrococcaceae</taxon>
        <taxon>Kocuria</taxon>
    </lineage>
</organism>